<accession>A0A0Q3TDP4</accession>
<dbReference type="AlphaFoldDB" id="A0A0Q3TDP4"/>
<sequence length="77" mass="8477">MNFAPVEINLQVFKLNAVDHAATVNMGSSQHIDLFVSYKRNQGTGELNGDFSPVFFPITTAIDCDFIDTPTVKNSIL</sequence>
<keyword evidence="2" id="KW-1185">Reference proteome</keyword>
<organism evidence="1 2">
    <name type="scientific">Heyndrickxia shackletonii</name>
    <dbReference type="NCBI Taxonomy" id="157838"/>
    <lineage>
        <taxon>Bacteria</taxon>
        <taxon>Bacillati</taxon>
        <taxon>Bacillota</taxon>
        <taxon>Bacilli</taxon>
        <taxon>Bacillales</taxon>
        <taxon>Bacillaceae</taxon>
        <taxon>Heyndrickxia</taxon>
    </lineage>
</organism>
<evidence type="ECO:0000313" key="2">
    <source>
        <dbReference type="Proteomes" id="UP000051888"/>
    </source>
</evidence>
<dbReference type="STRING" id="157838.AN964_00825"/>
<comment type="caution">
    <text evidence="1">The sequence shown here is derived from an EMBL/GenBank/DDBJ whole genome shotgun (WGS) entry which is preliminary data.</text>
</comment>
<reference evidence="1 2" key="1">
    <citation type="submission" date="2015-09" db="EMBL/GenBank/DDBJ databases">
        <title>Genome sequencing project for genomic taxonomy and phylogenomics of Bacillus-like bacteria.</title>
        <authorList>
            <person name="Liu B."/>
            <person name="Wang J."/>
            <person name="Zhu Y."/>
            <person name="Liu G."/>
            <person name="Chen Q."/>
            <person name="Chen Z."/>
            <person name="Lan J."/>
            <person name="Che J."/>
            <person name="Ge C."/>
            <person name="Shi H."/>
            <person name="Pan Z."/>
            <person name="Liu X."/>
        </authorList>
    </citation>
    <scope>NUCLEOTIDE SEQUENCE [LARGE SCALE GENOMIC DNA]</scope>
    <source>
        <strain evidence="1 2">LMG 18435</strain>
    </source>
</reference>
<dbReference type="RefSeq" id="WP_055737904.1">
    <property type="nucleotide sequence ID" value="NZ_JAAIWL010000017.1"/>
</dbReference>
<dbReference type="Proteomes" id="UP000051888">
    <property type="component" value="Unassembled WGS sequence"/>
</dbReference>
<name>A0A0Q3TDP4_9BACI</name>
<dbReference type="PATRIC" id="fig|157838.3.peg.180"/>
<dbReference type="EMBL" id="LJJC01000004">
    <property type="protein sequence ID" value="KQL52224.1"/>
    <property type="molecule type" value="Genomic_DNA"/>
</dbReference>
<proteinExistence type="predicted"/>
<dbReference type="OrthoDB" id="2680365at2"/>
<gene>
    <name evidence="1" type="ORF">AN964_00825</name>
</gene>
<evidence type="ECO:0000313" key="1">
    <source>
        <dbReference type="EMBL" id="KQL52224.1"/>
    </source>
</evidence>
<protein>
    <submittedName>
        <fullName evidence="1">Uncharacterized protein</fullName>
    </submittedName>
</protein>